<dbReference type="GeneID" id="30027896"/>
<feature type="compositionally biased region" description="Low complexity" evidence="2">
    <location>
        <begin position="570"/>
        <end position="579"/>
    </location>
</feature>
<feature type="compositionally biased region" description="Polar residues" evidence="2">
    <location>
        <begin position="18"/>
        <end position="27"/>
    </location>
</feature>
<reference evidence="4 5" key="1">
    <citation type="submission" date="2016-05" db="EMBL/GenBank/DDBJ databases">
        <title>Comparative genomics of biotechnologically important yeasts.</title>
        <authorList>
            <consortium name="DOE Joint Genome Institute"/>
            <person name="Riley R."/>
            <person name="Haridas S."/>
            <person name="Wolfe K.H."/>
            <person name="Lopes M.R."/>
            <person name="Hittinger C.T."/>
            <person name="Goker M."/>
            <person name="Salamov A."/>
            <person name="Wisecaver J."/>
            <person name="Long T.M."/>
            <person name="Aerts A.L."/>
            <person name="Barry K."/>
            <person name="Choi C."/>
            <person name="Clum A."/>
            <person name="Coughlan A.Y."/>
            <person name="Deshpande S."/>
            <person name="Douglass A.P."/>
            <person name="Hanson S.J."/>
            <person name="Klenk H.-P."/>
            <person name="LaButti K."/>
            <person name="Lapidus A."/>
            <person name="Lindquist E."/>
            <person name="Lipzen A."/>
            <person name="Meier-kolthoff J.P."/>
            <person name="Ohm R.A."/>
            <person name="Otillar R.P."/>
            <person name="Pangilinan J."/>
            <person name="Peng Y."/>
            <person name="Rokas A."/>
            <person name="Rosa C.A."/>
            <person name="Scheuner C."/>
            <person name="Sibirny A.A."/>
            <person name="Slot J.C."/>
            <person name="Stielow J.B."/>
            <person name="Sun H."/>
            <person name="Kurtzman C.P."/>
            <person name="Blackwell M."/>
            <person name="Grigoriev I.V."/>
            <person name="Jeffries T.W."/>
        </authorList>
    </citation>
    <scope>NUCLEOTIDE SEQUENCE [LARGE SCALE GENOMIC DNA]</scope>
    <source>
        <strain evidence="4 5">NRRL YB-4993</strain>
    </source>
</reference>
<organism evidence="4 5">
    <name type="scientific">Metschnikowia bicuspidata var. bicuspidata NRRL YB-4993</name>
    <dbReference type="NCBI Taxonomy" id="869754"/>
    <lineage>
        <taxon>Eukaryota</taxon>
        <taxon>Fungi</taxon>
        <taxon>Dikarya</taxon>
        <taxon>Ascomycota</taxon>
        <taxon>Saccharomycotina</taxon>
        <taxon>Pichiomycetes</taxon>
        <taxon>Metschnikowiaceae</taxon>
        <taxon>Metschnikowia</taxon>
    </lineage>
</organism>
<feature type="compositionally biased region" description="Polar residues" evidence="2">
    <location>
        <begin position="488"/>
        <end position="498"/>
    </location>
</feature>
<accession>A0A1A0H902</accession>
<feature type="compositionally biased region" description="Basic and acidic residues" evidence="2">
    <location>
        <begin position="69"/>
        <end position="103"/>
    </location>
</feature>
<keyword evidence="1" id="KW-0175">Coiled coil</keyword>
<dbReference type="Pfam" id="PF15402">
    <property type="entry name" value="MELT_2"/>
    <property type="match status" value="4"/>
</dbReference>
<feature type="compositionally biased region" description="Basic and acidic residues" evidence="2">
    <location>
        <begin position="1"/>
        <end position="10"/>
    </location>
</feature>
<dbReference type="InterPro" id="IPR013253">
    <property type="entry name" value="Spc7_domain"/>
</dbReference>
<feature type="domain" description="Spc7 kinetochore protein" evidence="3">
    <location>
        <begin position="626"/>
        <end position="940"/>
    </location>
</feature>
<protein>
    <submittedName>
        <fullName evidence="4">Spc7-domain-containing protein</fullName>
    </submittedName>
</protein>
<dbReference type="OrthoDB" id="5592879at2759"/>
<dbReference type="GO" id="GO:1990758">
    <property type="term" value="P:mitotic sister chromatid biorientation"/>
    <property type="evidence" value="ECO:0007669"/>
    <property type="project" value="TreeGrafter"/>
</dbReference>
<evidence type="ECO:0000256" key="2">
    <source>
        <dbReference type="SAM" id="MobiDB-lite"/>
    </source>
</evidence>
<evidence type="ECO:0000313" key="4">
    <source>
        <dbReference type="EMBL" id="OBA20486.1"/>
    </source>
</evidence>
<dbReference type="GO" id="GO:0034501">
    <property type="term" value="P:protein localization to kinetochore"/>
    <property type="evidence" value="ECO:0007669"/>
    <property type="project" value="TreeGrafter"/>
</dbReference>
<feature type="compositionally biased region" description="Polar residues" evidence="2">
    <location>
        <begin position="51"/>
        <end position="66"/>
    </location>
</feature>
<dbReference type="SMART" id="SM00787">
    <property type="entry name" value="Spc7"/>
    <property type="match status" value="1"/>
</dbReference>
<feature type="region of interest" description="Disordered" evidence="2">
    <location>
        <begin position="414"/>
        <end position="470"/>
    </location>
</feature>
<gene>
    <name evidence="4" type="ORF">METBIDRAFT_199912</name>
</gene>
<dbReference type="Pfam" id="PF08317">
    <property type="entry name" value="Spc7"/>
    <property type="match status" value="1"/>
</dbReference>
<dbReference type="PANTHER" id="PTHR28260">
    <property type="entry name" value="SPINDLE POLE BODY COMPONENT SPC105"/>
    <property type="match status" value="1"/>
</dbReference>
<feature type="region of interest" description="Disordered" evidence="2">
    <location>
        <begin position="488"/>
        <end position="518"/>
    </location>
</feature>
<feature type="coiled-coil region" evidence="1">
    <location>
        <begin position="767"/>
        <end position="801"/>
    </location>
</feature>
<dbReference type="AlphaFoldDB" id="A0A1A0H902"/>
<feature type="compositionally biased region" description="Polar residues" evidence="2">
    <location>
        <begin position="156"/>
        <end position="168"/>
    </location>
</feature>
<sequence length="1095" mass="122180">MAMEQHEPENAGKPPPANSENLASHMTSPPAPFVLSSWPRKSILKHKESENATVPISFGSRTSQPQPERPVDRRVSFAERVQLHKIDTGHNGETRRDHNSDDHANEDESSDIDTSFLALEADADKVLSLLQQNNLSADQDLGHSDNTDVVPDLHGLSNSPTSYLNDANISDEDSENSMELTGPILSKPSPAGVSENAVLDSGSHPQDGLSEAGPSHKPLCVGPGNLLHRDKNMSTHFDGLSHADFPANNAGLETITSQLPEDAPHAFGLQSDFSYSARSLEFSHASAISPGNNLMLSHHESHAPSLTSSEDFLDGEEDMEFTLQVEHLKYEELTMELTLPQTSSVASLVTQSAGLENSLRVFETTMNMIDPNMFSRSSDHNNADEVTMELTTPVQALAKDSPVNDAEELTMELTKPIDRESVAPSEINTGPSPDLDQSVPSDDESAMELTQPVSAPTETADAKAQTNDAELSKFETQISVSPIYVKSQESVGETSVSEPANDDDKNIGAEDLSTINEEDSDLDLLEENSAEMAPATETVQTPTNIETPGEDVMSIPNDSQTGHNKANFDSRSSSLSALSDVNNYDEDSPQEYMAGKHSLGPAMNPSPTKKLKASKTSDDALDPGSIEYKELLQNNWDVPEISLTDFLENIGVKFYDDLELATDFSAMYHASSLGTGSQPRDAYYKAVIQLPIFEMYELTCKELTAQIQEGKRNFDKLKEECQQSNPFLFKHYLSSEPHEQLAMRTNYHVVKEYSRQKAKGLWYEWRKKIIQNVLHVYQNSYEALQEERIALESQIGSMDHQIASIHNQLRALTFDLRRFKEIQADSKGLDRQHVYEMKARMVELNKSLLNHKTLISEKEDSVQALQKEIDDRSIGMKQLRSLLSGAEEELNKMKHYNSKEIKDLQVSTQILQACAGLKFVGHQKHLYEFEIDPRIRIMVDATTLADQPKLLCQVSETGNSSLFNENMIAAFRDVLDRQEIANATNATETFRKIRELWLKIKLVDQEIYRVNLLYPVCFLHDDSHLIDFRFDYLSFDAKTKIEFTVSIPKHNLLLYPEGNTVRARLLRGDGDTDTYIKNALLEVGDKLVIFTQTEI</sequence>
<name>A0A1A0H902_9ASCO</name>
<feature type="region of interest" description="Disordered" evidence="2">
    <location>
        <begin position="137"/>
        <end position="215"/>
    </location>
</feature>
<dbReference type="STRING" id="869754.A0A1A0H902"/>
<dbReference type="InterPro" id="IPR033338">
    <property type="entry name" value="Spc105/Spc7"/>
</dbReference>
<feature type="region of interest" description="Disordered" evidence="2">
    <location>
        <begin position="531"/>
        <end position="619"/>
    </location>
</feature>
<proteinExistence type="predicted"/>
<feature type="region of interest" description="Disordered" evidence="2">
    <location>
        <begin position="1"/>
        <end position="111"/>
    </location>
</feature>
<evidence type="ECO:0000256" key="1">
    <source>
        <dbReference type="SAM" id="Coils"/>
    </source>
</evidence>
<keyword evidence="5" id="KW-1185">Reference proteome</keyword>
<dbReference type="GO" id="GO:0007094">
    <property type="term" value="P:mitotic spindle assembly checkpoint signaling"/>
    <property type="evidence" value="ECO:0007669"/>
    <property type="project" value="TreeGrafter"/>
</dbReference>
<comment type="caution">
    <text evidence="4">The sequence shown here is derived from an EMBL/GenBank/DDBJ whole genome shotgun (WGS) entry which is preliminary data.</text>
</comment>
<dbReference type="PANTHER" id="PTHR28260:SF1">
    <property type="entry name" value="SPINDLE POLE BODY COMPONENT SPC105"/>
    <property type="match status" value="1"/>
</dbReference>
<feature type="compositionally biased region" description="Polar residues" evidence="2">
    <location>
        <begin position="556"/>
        <end position="569"/>
    </location>
</feature>
<feature type="compositionally biased region" description="Polar residues" evidence="2">
    <location>
        <begin position="537"/>
        <end position="546"/>
    </location>
</feature>
<dbReference type="Proteomes" id="UP000092555">
    <property type="component" value="Unassembled WGS sequence"/>
</dbReference>
<evidence type="ECO:0000313" key="5">
    <source>
        <dbReference type="Proteomes" id="UP000092555"/>
    </source>
</evidence>
<dbReference type="RefSeq" id="XP_018711008.1">
    <property type="nucleotide sequence ID" value="XM_018854920.1"/>
</dbReference>
<evidence type="ECO:0000259" key="3">
    <source>
        <dbReference type="SMART" id="SM00787"/>
    </source>
</evidence>
<feature type="coiled-coil region" evidence="1">
    <location>
        <begin position="848"/>
        <end position="896"/>
    </location>
</feature>
<dbReference type="EMBL" id="LXTC01000004">
    <property type="protein sequence ID" value="OBA20486.1"/>
    <property type="molecule type" value="Genomic_DNA"/>
</dbReference>
<dbReference type="GO" id="GO:0000776">
    <property type="term" value="C:kinetochore"/>
    <property type="evidence" value="ECO:0007669"/>
    <property type="project" value="TreeGrafter"/>
</dbReference>